<keyword evidence="2" id="KW-1185">Reference proteome</keyword>
<reference evidence="1 2" key="1">
    <citation type="submission" date="2022-05" db="EMBL/GenBank/DDBJ databases">
        <title>S8-45 Sphingomonas ultraviolaceadurans.</title>
        <authorList>
            <person name="Liu Y."/>
        </authorList>
    </citation>
    <scope>NUCLEOTIDE SEQUENCE [LARGE SCALE GENOMIC DNA]</scope>
    <source>
        <strain evidence="1 2">S8-45</strain>
    </source>
</reference>
<dbReference type="PROSITE" id="PS00123">
    <property type="entry name" value="ALKALINE_PHOSPHATASE"/>
    <property type="match status" value="1"/>
</dbReference>
<gene>
    <name evidence="1" type="ORF">M1K48_08195</name>
</gene>
<dbReference type="Proteomes" id="UP000831921">
    <property type="component" value="Chromosome"/>
</dbReference>
<dbReference type="EMBL" id="CP097253">
    <property type="protein sequence ID" value="UUR06939.1"/>
    <property type="molecule type" value="Genomic_DNA"/>
</dbReference>
<evidence type="ECO:0000313" key="2">
    <source>
        <dbReference type="Proteomes" id="UP000831921"/>
    </source>
</evidence>
<accession>A0ABY5MR22</accession>
<protein>
    <submittedName>
        <fullName evidence="1">Uncharacterized protein</fullName>
    </submittedName>
</protein>
<organism evidence="1 2">
    <name type="scientific">Sphingomonas glaciei</name>
    <dbReference type="NCBI Taxonomy" id="2938948"/>
    <lineage>
        <taxon>Bacteria</taxon>
        <taxon>Pseudomonadati</taxon>
        <taxon>Pseudomonadota</taxon>
        <taxon>Alphaproteobacteria</taxon>
        <taxon>Sphingomonadales</taxon>
        <taxon>Sphingomonadaceae</taxon>
        <taxon>Sphingomonas</taxon>
    </lineage>
</organism>
<dbReference type="InterPro" id="IPR018299">
    <property type="entry name" value="Alkaline_phosphatase_AS"/>
</dbReference>
<name>A0ABY5MR22_9SPHN</name>
<dbReference type="RefSeq" id="WP_249454251.1">
    <property type="nucleotide sequence ID" value="NZ_CP097253.1"/>
</dbReference>
<sequence length="117" mass="12893">MAQILGRLMLVVSLGATAPACGSPLRVPDSAGGGTAIKGKGATVTDSSLPINRRFKTLDAYLAYLEQHEAPIDKPWYKQVRPNVFELQTGNLRVLGSGEEEKRTFTREELERKFGFR</sequence>
<evidence type="ECO:0000313" key="1">
    <source>
        <dbReference type="EMBL" id="UUR06939.1"/>
    </source>
</evidence>
<proteinExistence type="predicted"/>